<dbReference type="Pfam" id="PF00782">
    <property type="entry name" value="DSPc"/>
    <property type="match status" value="1"/>
</dbReference>
<feature type="domain" description="Tyrosine specific protein phosphatases" evidence="3">
    <location>
        <begin position="75"/>
        <end position="136"/>
    </location>
</feature>
<dbReference type="InterPro" id="IPR020422">
    <property type="entry name" value="TYR_PHOSPHATASE_DUAL_dom"/>
</dbReference>
<protein>
    <recommendedName>
        <fullName evidence="6">Tyrosine-protein phosphatase domain-containing protein</fullName>
    </recommendedName>
</protein>
<feature type="domain" description="Tyrosine-protein phosphatase" evidence="2">
    <location>
        <begin position="8"/>
        <end position="155"/>
    </location>
</feature>
<dbReference type="PANTHER" id="PTHR46653">
    <property type="entry name" value="SPECIFICITY PROTEIN PHOSPHATASE, PUTATIVE-RELATED"/>
    <property type="match status" value="1"/>
</dbReference>
<feature type="compositionally biased region" description="Polar residues" evidence="1">
    <location>
        <begin position="761"/>
        <end position="773"/>
    </location>
</feature>
<accession>A0A8S1L5I1</accession>
<dbReference type="SMART" id="SM00195">
    <property type="entry name" value="DSPc"/>
    <property type="match status" value="1"/>
</dbReference>
<organism evidence="4 5">
    <name type="scientific">Paramecium sonneborni</name>
    <dbReference type="NCBI Taxonomy" id="65129"/>
    <lineage>
        <taxon>Eukaryota</taxon>
        <taxon>Sar</taxon>
        <taxon>Alveolata</taxon>
        <taxon>Ciliophora</taxon>
        <taxon>Intramacronucleata</taxon>
        <taxon>Oligohymenophorea</taxon>
        <taxon>Peniculida</taxon>
        <taxon>Parameciidae</taxon>
        <taxon>Paramecium</taxon>
    </lineage>
</organism>
<dbReference type="PROSITE" id="PS50054">
    <property type="entry name" value="TYR_PHOSPHATASE_DUAL"/>
    <property type="match status" value="1"/>
</dbReference>
<dbReference type="AlphaFoldDB" id="A0A8S1L5I1"/>
<dbReference type="CDD" id="cd14498">
    <property type="entry name" value="DSP"/>
    <property type="match status" value="1"/>
</dbReference>
<dbReference type="EMBL" id="CAJJDN010000017">
    <property type="protein sequence ID" value="CAD8063128.1"/>
    <property type="molecule type" value="Genomic_DNA"/>
</dbReference>
<feature type="compositionally biased region" description="Polar residues" evidence="1">
    <location>
        <begin position="265"/>
        <end position="288"/>
    </location>
</feature>
<dbReference type="OrthoDB" id="10252009at2759"/>
<dbReference type="Proteomes" id="UP000692954">
    <property type="component" value="Unassembled WGS sequence"/>
</dbReference>
<keyword evidence="5" id="KW-1185">Reference proteome</keyword>
<feature type="compositionally biased region" description="Low complexity" evidence="1">
    <location>
        <begin position="339"/>
        <end position="358"/>
    </location>
</feature>
<reference evidence="4" key="1">
    <citation type="submission" date="2021-01" db="EMBL/GenBank/DDBJ databases">
        <authorList>
            <consortium name="Genoscope - CEA"/>
            <person name="William W."/>
        </authorList>
    </citation>
    <scope>NUCLEOTIDE SEQUENCE</scope>
</reference>
<comment type="caution">
    <text evidence="4">The sequence shown here is derived from an EMBL/GenBank/DDBJ whole genome shotgun (WGS) entry which is preliminary data.</text>
</comment>
<feature type="compositionally biased region" description="Low complexity" evidence="1">
    <location>
        <begin position="629"/>
        <end position="641"/>
    </location>
</feature>
<evidence type="ECO:0000256" key="1">
    <source>
        <dbReference type="SAM" id="MobiDB-lite"/>
    </source>
</evidence>
<feature type="region of interest" description="Disordered" evidence="1">
    <location>
        <begin position="761"/>
        <end position="828"/>
    </location>
</feature>
<proteinExistence type="predicted"/>
<dbReference type="PROSITE" id="PS50056">
    <property type="entry name" value="TYR_PHOSPHATASE_2"/>
    <property type="match status" value="1"/>
</dbReference>
<feature type="compositionally biased region" description="Polar residues" evidence="1">
    <location>
        <begin position="784"/>
        <end position="801"/>
    </location>
</feature>
<feature type="compositionally biased region" description="Polar residues" evidence="1">
    <location>
        <begin position="305"/>
        <end position="320"/>
    </location>
</feature>
<sequence>MAQNQIVGAIKIKDGLFIGDEFASQDREFIITNKVTHIINCAGTEVQNKWTLMGAKYLTFNWLEQDNEVLFDERGENVNKIFTFIEECFQQGESCLVHSVRGQSRACCVLAAYFMKKYSWTLYKTLEYLNSRRPDLEIRASFFYQLNALENRMNKSGPKRTASWNELTSDESNPQHVQEELIIRNTFLNSHNGPVDEIYTNLQAKQGVLGKPTNQKLKWKDQMNKENIQLATLVYSGSPDFVPVSEINLKRDSDTSILKGAQKSQSLIQLPKQPQIQSNFPKSTQNTTQVRSESSKSQQQQQDQNEITSNSNITSANLTSNPSFQNLLMHCAVKSRTPQQQQSQQQSNLQQFQQQQQNLVEQNNKKPQLINNFVKTSENQTELQQQTQIGTILNTNNQILQNTSNPIRSNSLQQNEEKKISTAEGLNHQRPSSLKQKDNQNSILTNFQEFKNQVQQSLNYFNKQTEALLNFDKQSQQSQATQITNQSNNTNQQKNKLDQLISPTLIQTMNSTKHSEIQKTLTQSISQLQSSYQKFQQLQQKTQMKQSQSQSCIQKQNIQNQELSQINQPSMVTQVNLQDRSSSLNKTLETTEQKLRPNSTEIKDSQKQIGIQKKESLSPFSKDQSKKVSQQGPPLPQSSSQIYLRNVQCRRQAASTLRNQQKPNNSFQDKYLNQSANQAQNNSFNNNSNSAIEADQKQQAKGIVSDLNQFKKLISPQNLTKSQAQFVKNQPIKVLQELTEKTQSQKQVKVKDNISSTSFTLVQKPSSVNTRTFSPAIKNDPKSKPTNATNLRQKIRNSSPGITKDQDQSNSFQNISSIQQGKNSWKML</sequence>
<dbReference type="InterPro" id="IPR000340">
    <property type="entry name" value="Dual-sp_phosphatase_cat-dom"/>
</dbReference>
<feature type="compositionally biased region" description="Low complexity" evidence="1">
    <location>
        <begin position="289"/>
        <end position="304"/>
    </location>
</feature>
<evidence type="ECO:0000313" key="4">
    <source>
        <dbReference type="EMBL" id="CAD8063128.1"/>
    </source>
</evidence>
<feature type="region of interest" description="Disordered" evidence="1">
    <location>
        <begin position="590"/>
        <end position="644"/>
    </location>
</feature>
<evidence type="ECO:0008006" key="6">
    <source>
        <dbReference type="Google" id="ProtNLM"/>
    </source>
</evidence>
<gene>
    <name evidence="4" type="ORF">PSON_ATCC_30995.1.T0170250</name>
</gene>
<feature type="compositionally biased region" description="Low complexity" evidence="1">
    <location>
        <begin position="808"/>
        <end position="820"/>
    </location>
</feature>
<evidence type="ECO:0000259" key="2">
    <source>
        <dbReference type="PROSITE" id="PS50054"/>
    </source>
</evidence>
<dbReference type="InterPro" id="IPR000387">
    <property type="entry name" value="Tyr_Pase_dom"/>
</dbReference>
<name>A0A8S1L5I1_9CILI</name>
<evidence type="ECO:0000313" key="5">
    <source>
        <dbReference type="Proteomes" id="UP000692954"/>
    </source>
</evidence>
<dbReference type="PANTHER" id="PTHR46653:SF1">
    <property type="entry name" value="SPECIFICITY PROTEIN PHOSPHATASE, PUTATIVE-RELATED"/>
    <property type="match status" value="1"/>
</dbReference>
<feature type="compositionally biased region" description="Basic and acidic residues" evidence="1">
    <location>
        <begin position="590"/>
        <end position="616"/>
    </location>
</feature>
<feature type="region of interest" description="Disordered" evidence="1">
    <location>
        <begin position="265"/>
        <end position="320"/>
    </location>
</feature>
<feature type="region of interest" description="Disordered" evidence="1">
    <location>
        <begin position="334"/>
        <end position="358"/>
    </location>
</feature>
<evidence type="ECO:0000259" key="3">
    <source>
        <dbReference type="PROSITE" id="PS50056"/>
    </source>
</evidence>